<dbReference type="EMBL" id="CAXAMN010022450">
    <property type="protein sequence ID" value="CAK9069509.1"/>
    <property type="molecule type" value="Genomic_DNA"/>
</dbReference>
<reference evidence="2 3" key="1">
    <citation type="submission" date="2024-02" db="EMBL/GenBank/DDBJ databases">
        <authorList>
            <person name="Chen Y."/>
            <person name="Shah S."/>
            <person name="Dougan E. K."/>
            <person name="Thang M."/>
            <person name="Chan C."/>
        </authorList>
    </citation>
    <scope>NUCLEOTIDE SEQUENCE [LARGE SCALE GENOMIC DNA]</scope>
</reference>
<dbReference type="Proteomes" id="UP001642484">
    <property type="component" value="Unassembled WGS sequence"/>
</dbReference>
<accession>A0ABP0P145</accession>
<gene>
    <name evidence="2" type="ORF">CCMP2556_LOCUS34185</name>
</gene>
<evidence type="ECO:0008006" key="4">
    <source>
        <dbReference type="Google" id="ProtNLM"/>
    </source>
</evidence>
<evidence type="ECO:0000313" key="2">
    <source>
        <dbReference type="EMBL" id="CAK9069509.1"/>
    </source>
</evidence>
<keyword evidence="3" id="KW-1185">Reference proteome</keyword>
<evidence type="ECO:0000256" key="1">
    <source>
        <dbReference type="SAM" id="MobiDB-lite"/>
    </source>
</evidence>
<dbReference type="SUPFAM" id="SSF54695">
    <property type="entry name" value="POZ domain"/>
    <property type="match status" value="1"/>
</dbReference>
<evidence type="ECO:0000313" key="3">
    <source>
        <dbReference type="Proteomes" id="UP001642484"/>
    </source>
</evidence>
<comment type="caution">
    <text evidence="2">The sequence shown here is derived from an EMBL/GenBank/DDBJ whole genome shotgun (WGS) entry which is preliminary data.</text>
</comment>
<sequence length="246" mass="28182">MDSTRRGVTRSRSPRDTVSAGRHQSHEQSDSPVKINIGGEKLIEVYPDLFAVRGENKLTSIMAGRWRQPRDAQGNIFVDYSPEVFMPLVEWLRECRDADPQNELVPVRIDQEQHGRRMAWVRMMRALSFAWEDLVFAAVTAQEFIEAKFPARVCLQARAGSLPLAEALFLDGVRQQDFADVGIQFYKEDFNLVQEFQDYYETGDHQPRAPVDVEVAFQYICAAVEDFRERHQGVPLALIPSAPPWK</sequence>
<feature type="region of interest" description="Disordered" evidence="1">
    <location>
        <begin position="1"/>
        <end position="34"/>
    </location>
</feature>
<dbReference type="Gene3D" id="3.30.710.10">
    <property type="entry name" value="Potassium Channel Kv1.1, Chain A"/>
    <property type="match status" value="1"/>
</dbReference>
<name>A0ABP0P145_9DINO</name>
<dbReference type="InterPro" id="IPR011333">
    <property type="entry name" value="SKP1/BTB/POZ_sf"/>
</dbReference>
<proteinExistence type="predicted"/>
<protein>
    <recommendedName>
        <fullName evidence="4">Potassium channel tetramerisation-type BTB domain-containing protein</fullName>
    </recommendedName>
</protein>
<organism evidence="2 3">
    <name type="scientific">Durusdinium trenchii</name>
    <dbReference type="NCBI Taxonomy" id="1381693"/>
    <lineage>
        <taxon>Eukaryota</taxon>
        <taxon>Sar</taxon>
        <taxon>Alveolata</taxon>
        <taxon>Dinophyceae</taxon>
        <taxon>Suessiales</taxon>
        <taxon>Symbiodiniaceae</taxon>
        <taxon>Durusdinium</taxon>
    </lineage>
</organism>